<protein>
    <submittedName>
        <fullName evidence="2">Uncharacterized protein</fullName>
    </submittedName>
</protein>
<feature type="compositionally biased region" description="Polar residues" evidence="1">
    <location>
        <begin position="94"/>
        <end position="108"/>
    </location>
</feature>
<name>A0A316YNP0_9BASI</name>
<feature type="compositionally biased region" description="Polar residues" evidence="1">
    <location>
        <begin position="27"/>
        <end position="37"/>
    </location>
</feature>
<dbReference type="GeneID" id="37043611"/>
<dbReference type="AlphaFoldDB" id="A0A316YNP0"/>
<reference evidence="2 3" key="1">
    <citation type="journal article" date="2018" name="Mol. Biol. Evol.">
        <title>Broad Genomic Sampling Reveals a Smut Pathogenic Ancestry of the Fungal Clade Ustilaginomycotina.</title>
        <authorList>
            <person name="Kijpornyongpan T."/>
            <person name="Mondo S.J."/>
            <person name="Barry K."/>
            <person name="Sandor L."/>
            <person name="Lee J."/>
            <person name="Lipzen A."/>
            <person name="Pangilinan J."/>
            <person name="LaButti K."/>
            <person name="Hainaut M."/>
            <person name="Henrissat B."/>
            <person name="Grigoriev I.V."/>
            <person name="Spatafora J.W."/>
            <person name="Aime M.C."/>
        </authorList>
    </citation>
    <scope>NUCLEOTIDE SEQUENCE [LARGE SCALE GENOMIC DNA]</scope>
    <source>
        <strain evidence="2 3">MCA 4198</strain>
    </source>
</reference>
<keyword evidence="3" id="KW-1185">Reference proteome</keyword>
<feature type="compositionally biased region" description="Low complexity" evidence="1">
    <location>
        <begin position="1"/>
        <end position="13"/>
    </location>
</feature>
<proteinExistence type="predicted"/>
<organism evidence="2 3">
    <name type="scientific">Acaromyces ingoldii</name>
    <dbReference type="NCBI Taxonomy" id="215250"/>
    <lineage>
        <taxon>Eukaryota</taxon>
        <taxon>Fungi</taxon>
        <taxon>Dikarya</taxon>
        <taxon>Basidiomycota</taxon>
        <taxon>Ustilaginomycotina</taxon>
        <taxon>Exobasidiomycetes</taxon>
        <taxon>Exobasidiales</taxon>
        <taxon>Cryptobasidiaceae</taxon>
        <taxon>Acaromyces</taxon>
    </lineage>
</organism>
<evidence type="ECO:0000313" key="2">
    <source>
        <dbReference type="EMBL" id="PWN90424.1"/>
    </source>
</evidence>
<accession>A0A316YNP0</accession>
<sequence length="137" mass="14591">MQRPVSSTSSTSSYAGGDDRYTRRPLTASSDSSSSVYHNAATSLSALTPTAATIGIGAASPSIASQHGQHHQQDFYGGVDASRRLSCPGDVSAMGSNIEHTSPIQQQHPADLARQQHQQPHSDEYATHQAGSHSYWR</sequence>
<evidence type="ECO:0000256" key="1">
    <source>
        <dbReference type="SAM" id="MobiDB-lite"/>
    </source>
</evidence>
<dbReference type="RefSeq" id="XP_025377622.1">
    <property type="nucleotide sequence ID" value="XM_025521695.1"/>
</dbReference>
<evidence type="ECO:0000313" key="3">
    <source>
        <dbReference type="Proteomes" id="UP000245768"/>
    </source>
</evidence>
<feature type="region of interest" description="Disordered" evidence="1">
    <location>
        <begin position="61"/>
        <end position="137"/>
    </location>
</feature>
<gene>
    <name evidence="2" type="ORF">FA10DRAFT_266903</name>
</gene>
<feature type="region of interest" description="Disordered" evidence="1">
    <location>
        <begin position="1"/>
        <end position="38"/>
    </location>
</feature>
<dbReference type="EMBL" id="KZ819636">
    <property type="protein sequence ID" value="PWN90424.1"/>
    <property type="molecule type" value="Genomic_DNA"/>
</dbReference>
<dbReference type="Proteomes" id="UP000245768">
    <property type="component" value="Unassembled WGS sequence"/>
</dbReference>
<dbReference type="InParanoid" id="A0A316YNP0"/>